<dbReference type="CDD" id="cd16320">
    <property type="entry name" value="MraZ_N"/>
    <property type="match status" value="1"/>
</dbReference>
<dbReference type="GO" id="GO:0005737">
    <property type="term" value="C:cytoplasm"/>
    <property type="evidence" value="ECO:0007669"/>
    <property type="project" value="UniProtKB-UniRule"/>
</dbReference>
<comment type="subunit">
    <text evidence="7">Forms oligomers.</text>
</comment>
<dbReference type="Proteomes" id="UP000199118">
    <property type="component" value="Unassembled WGS sequence"/>
</dbReference>
<keyword evidence="11" id="KW-1185">Reference proteome</keyword>
<keyword evidence="4 7" id="KW-0805">Transcription regulation</keyword>
<dbReference type="STRING" id="356660.SAMN05444336_11071"/>
<dbReference type="GO" id="GO:0000976">
    <property type="term" value="F:transcription cis-regulatory region binding"/>
    <property type="evidence" value="ECO:0007669"/>
    <property type="project" value="TreeGrafter"/>
</dbReference>
<keyword evidence="2 7" id="KW-0963">Cytoplasm</keyword>
<feature type="compositionally biased region" description="Gly residues" evidence="8">
    <location>
        <begin position="156"/>
        <end position="165"/>
    </location>
</feature>
<dbReference type="PANTHER" id="PTHR34701">
    <property type="entry name" value="TRANSCRIPTIONAL REGULATOR MRAZ"/>
    <property type="match status" value="1"/>
</dbReference>
<organism evidence="10 11">
    <name type="scientific">Albimonas donghaensis</name>
    <dbReference type="NCBI Taxonomy" id="356660"/>
    <lineage>
        <taxon>Bacteria</taxon>
        <taxon>Pseudomonadati</taxon>
        <taxon>Pseudomonadota</taxon>
        <taxon>Alphaproteobacteria</taxon>
        <taxon>Rhodobacterales</taxon>
        <taxon>Paracoccaceae</taxon>
        <taxon>Albimonas</taxon>
    </lineage>
</organism>
<gene>
    <name evidence="7" type="primary">mraZ</name>
    <name evidence="10" type="ORF">SAMN05444336_11071</name>
</gene>
<evidence type="ECO:0000256" key="3">
    <source>
        <dbReference type="ARBA" id="ARBA00022737"/>
    </source>
</evidence>
<evidence type="ECO:0000313" key="10">
    <source>
        <dbReference type="EMBL" id="SDX79246.1"/>
    </source>
</evidence>
<feature type="domain" description="SpoVT-AbrB" evidence="9">
    <location>
        <begin position="86"/>
        <end position="129"/>
    </location>
</feature>
<name>A0A1H3EKH2_9RHOB</name>
<dbReference type="SUPFAM" id="SSF89447">
    <property type="entry name" value="AbrB/MazE/MraZ-like"/>
    <property type="match status" value="1"/>
</dbReference>
<keyword evidence="6 7" id="KW-0804">Transcription</keyword>
<evidence type="ECO:0000259" key="9">
    <source>
        <dbReference type="PROSITE" id="PS51740"/>
    </source>
</evidence>
<dbReference type="GO" id="GO:2000143">
    <property type="term" value="P:negative regulation of DNA-templated transcription initiation"/>
    <property type="evidence" value="ECO:0007669"/>
    <property type="project" value="TreeGrafter"/>
</dbReference>
<evidence type="ECO:0000256" key="4">
    <source>
        <dbReference type="ARBA" id="ARBA00023015"/>
    </source>
</evidence>
<dbReference type="InterPro" id="IPR038619">
    <property type="entry name" value="MraZ_sf"/>
</dbReference>
<dbReference type="EMBL" id="FNMZ01000010">
    <property type="protein sequence ID" value="SDX79246.1"/>
    <property type="molecule type" value="Genomic_DNA"/>
</dbReference>
<evidence type="ECO:0000256" key="2">
    <source>
        <dbReference type="ARBA" id="ARBA00022490"/>
    </source>
</evidence>
<dbReference type="PROSITE" id="PS51740">
    <property type="entry name" value="SPOVT_ABRB"/>
    <property type="match status" value="2"/>
</dbReference>
<proteinExistence type="inferred from homology"/>
<protein>
    <recommendedName>
        <fullName evidence="1 7">Transcriptional regulator MraZ</fullName>
    </recommendedName>
</protein>
<feature type="region of interest" description="Disordered" evidence="8">
    <location>
        <begin position="141"/>
        <end position="165"/>
    </location>
</feature>
<reference evidence="10 11" key="1">
    <citation type="submission" date="2016-10" db="EMBL/GenBank/DDBJ databases">
        <authorList>
            <person name="de Groot N.N."/>
        </authorList>
    </citation>
    <scope>NUCLEOTIDE SEQUENCE [LARGE SCALE GENOMIC DNA]</scope>
    <source>
        <strain evidence="10 11">DSM 17890</strain>
    </source>
</reference>
<keyword evidence="3" id="KW-0677">Repeat</keyword>
<feature type="domain" description="SpoVT-AbrB" evidence="9">
    <location>
        <begin position="8"/>
        <end position="57"/>
    </location>
</feature>
<dbReference type="InterPro" id="IPR035644">
    <property type="entry name" value="MraZ_C"/>
</dbReference>
<comment type="similarity">
    <text evidence="7">Belongs to the MraZ family.</text>
</comment>
<dbReference type="InterPro" id="IPR007159">
    <property type="entry name" value="SpoVT-AbrB_dom"/>
</dbReference>
<dbReference type="GO" id="GO:0003700">
    <property type="term" value="F:DNA-binding transcription factor activity"/>
    <property type="evidence" value="ECO:0007669"/>
    <property type="project" value="UniProtKB-UniRule"/>
</dbReference>
<evidence type="ECO:0000313" key="11">
    <source>
        <dbReference type="Proteomes" id="UP000199118"/>
    </source>
</evidence>
<dbReference type="PANTHER" id="PTHR34701:SF1">
    <property type="entry name" value="TRANSCRIPTIONAL REGULATOR MRAZ"/>
    <property type="match status" value="1"/>
</dbReference>
<dbReference type="Gene3D" id="3.40.1550.20">
    <property type="entry name" value="Transcriptional regulator MraZ domain"/>
    <property type="match status" value="1"/>
</dbReference>
<comment type="subcellular location">
    <subcellularLocation>
        <location evidence="7">Cytoplasm</location>
        <location evidence="7">Nucleoid</location>
    </subcellularLocation>
</comment>
<evidence type="ECO:0000256" key="5">
    <source>
        <dbReference type="ARBA" id="ARBA00023125"/>
    </source>
</evidence>
<dbReference type="RefSeq" id="WP_092684736.1">
    <property type="nucleotide sequence ID" value="NZ_FNMZ01000010.1"/>
</dbReference>
<dbReference type="InterPro" id="IPR035642">
    <property type="entry name" value="MraZ_N"/>
</dbReference>
<keyword evidence="5 7" id="KW-0238">DNA-binding</keyword>
<dbReference type="GO" id="GO:0009295">
    <property type="term" value="C:nucleoid"/>
    <property type="evidence" value="ECO:0007669"/>
    <property type="project" value="UniProtKB-SubCell"/>
</dbReference>
<sequence length="165" mass="18241">MWRRFTSSFFNKVDAKGRVSVPAAWRKTLEARGADGNLILVPGFRDRRCIEGYAPDTYETLAVAISNMHPSDPKRRKLEYRLMGRAVPLQVDENGRIVIGADLRNAFGLEPEAVFVGMGEGFQLWSRAAYDLHVAPMMDDDEDDGDPLAAMPWPGSNGGPGGMLQ</sequence>
<dbReference type="OrthoDB" id="9807753at2"/>
<dbReference type="CDD" id="cd16321">
    <property type="entry name" value="MraZ_C"/>
    <property type="match status" value="1"/>
</dbReference>
<dbReference type="InterPro" id="IPR037914">
    <property type="entry name" value="SpoVT-AbrB_sf"/>
</dbReference>
<dbReference type="AlphaFoldDB" id="A0A1H3EKH2"/>
<dbReference type="InterPro" id="IPR020603">
    <property type="entry name" value="MraZ_dom"/>
</dbReference>
<dbReference type="Pfam" id="PF02381">
    <property type="entry name" value="MraZ"/>
    <property type="match status" value="2"/>
</dbReference>
<evidence type="ECO:0000256" key="6">
    <source>
        <dbReference type="ARBA" id="ARBA00023163"/>
    </source>
</evidence>
<accession>A0A1H3EKH2</accession>
<evidence type="ECO:0000256" key="7">
    <source>
        <dbReference type="HAMAP-Rule" id="MF_01008"/>
    </source>
</evidence>
<dbReference type="HAMAP" id="MF_01008">
    <property type="entry name" value="MraZ"/>
    <property type="match status" value="1"/>
</dbReference>
<evidence type="ECO:0000256" key="1">
    <source>
        <dbReference type="ARBA" id="ARBA00013860"/>
    </source>
</evidence>
<evidence type="ECO:0000256" key="8">
    <source>
        <dbReference type="SAM" id="MobiDB-lite"/>
    </source>
</evidence>
<dbReference type="InterPro" id="IPR003444">
    <property type="entry name" value="MraZ"/>
</dbReference>